<keyword evidence="6" id="KW-0592">Phosphate transport</keyword>
<dbReference type="RefSeq" id="WP_354557758.1">
    <property type="nucleotide sequence ID" value="NZ_JBEPMB010000006.1"/>
</dbReference>
<evidence type="ECO:0000256" key="4">
    <source>
        <dbReference type="ARBA" id="ARBA00022989"/>
    </source>
</evidence>
<comment type="similarity">
    <text evidence="6">Belongs to the inorganic phosphate transporter (PiT) (TC 2.A.20) family.</text>
</comment>
<feature type="transmembrane region" description="Helical" evidence="6">
    <location>
        <begin position="386"/>
        <end position="405"/>
    </location>
</feature>
<feature type="transmembrane region" description="Helical" evidence="6">
    <location>
        <begin position="472"/>
        <end position="497"/>
    </location>
</feature>
<evidence type="ECO:0000256" key="5">
    <source>
        <dbReference type="ARBA" id="ARBA00023136"/>
    </source>
</evidence>
<feature type="transmembrane region" description="Helical" evidence="6">
    <location>
        <begin position="200"/>
        <end position="223"/>
    </location>
</feature>
<feature type="transmembrane region" description="Helical" evidence="6">
    <location>
        <begin position="235"/>
        <end position="256"/>
    </location>
</feature>
<evidence type="ECO:0000256" key="1">
    <source>
        <dbReference type="ARBA" id="ARBA00004141"/>
    </source>
</evidence>
<dbReference type="EMBL" id="JBEPMB010000006">
    <property type="protein sequence ID" value="MET3615285.1"/>
    <property type="molecule type" value="Genomic_DNA"/>
</dbReference>
<evidence type="ECO:0000256" key="6">
    <source>
        <dbReference type="RuleBase" id="RU363058"/>
    </source>
</evidence>
<keyword evidence="5 6" id="KW-0472">Membrane</keyword>
<comment type="subcellular location">
    <subcellularLocation>
        <location evidence="1 6">Membrane</location>
        <topology evidence="1 6">Multi-pass membrane protein</topology>
    </subcellularLocation>
</comment>
<feature type="transmembrane region" description="Helical" evidence="6">
    <location>
        <begin position="101"/>
        <end position="121"/>
    </location>
</feature>
<evidence type="ECO:0000313" key="8">
    <source>
        <dbReference type="Proteomes" id="UP001549047"/>
    </source>
</evidence>
<feature type="transmembrane region" description="Helical" evidence="6">
    <location>
        <begin position="303"/>
        <end position="321"/>
    </location>
</feature>
<evidence type="ECO:0000313" key="7">
    <source>
        <dbReference type="EMBL" id="MET3615285.1"/>
    </source>
</evidence>
<evidence type="ECO:0000256" key="2">
    <source>
        <dbReference type="ARBA" id="ARBA00022448"/>
    </source>
</evidence>
<keyword evidence="2 6" id="KW-0813">Transport</keyword>
<feature type="transmembrane region" description="Helical" evidence="6">
    <location>
        <begin position="411"/>
        <end position="429"/>
    </location>
</feature>
<protein>
    <recommendedName>
        <fullName evidence="6">Phosphate transporter</fullName>
    </recommendedName>
</protein>
<feature type="transmembrane region" description="Helical" evidence="6">
    <location>
        <begin position="38"/>
        <end position="55"/>
    </location>
</feature>
<dbReference type="Proteomes" id="UP001549047">
    <property type="component" value="Unassembled WGS sequence"/>
</dbReference>
<dbReference type="InterPro" id="IPR001204">
    <property type="entry name" value="Phos_transporter"/>
</dbReference>
<organism evidence="7 8">
    <name type="scientific">Rhizobium aquaticum</name>
    <dbReference type="NCBI Taxonomy" id="1549636"/>
    <lineage>
        <taxon>Bacteria</taxon>
        <taxon>Pseudomonadati</taxon>
        <taxon>Pseudomonadota</taxon>
        <taxon>Alphaproteobacteria</taxon>
        <taxon>Hyphomicrobiales</taxon>
        <taxon>Rhizobiaceae</taxon>
        <taxon>Rhizobium/Agrobacterium group</taxon>
        <taxon>Rhizobium</taxon>
    </lineage>
</organism>
<dbReference type="PANTHER" id="PTHR11101:SF80">
    <property type="entry name" value="PHOSPHATE TRANSPORTER"/>
    <property type="match status" value="1"/>
</dbReference>
<gene>
    <name evidence="7" type="ORF">ABID16_003628</name>
</gene>
<keyword evidence="3 6" id="KW-0812">Transmembrane</keyword>
<dbReference type="PANTHER" id="PTHR11101">
    <property type="entry name" value="PHOSPHATE TRANSPORTER"/>
    <property type="match status" value="1"/>
</dbReference>
<feature type="transmembrane region" description="Helical" evidence="6">
    <location>
        <begin position="141"/>
        <end position="163"/>
    </location>
</feature>
<evidence type="ECO:0000256" key="3">
    <source>
        <dbReference type="ARBA" id="ARBA00022692"/>
    </source>
</evidence>
<dbReference type="Pfam" id="PF01384">
    <property type="entry name" value="PHO4"/>
    <property type="match status" value="1"/>
</dbReference>
<comment type="caution">
    <text evidence="7">The sequence shown here is derived from an EMBL/GenBank/DDBJ whole genome shotgun (WGS) entry which is preliminary data.</text>
</comment>
<proteinExistence type="inferred from homology"/>
<sequence>MARRRQVPGRSTLDKDLGKFTYLEEAAQFVARGLVRPAVGLIVLVLAGLLASLYVGNSPGGIAIIAGATLGAYMAINIGANDVTNNVGAAVGAKAMTMVQALVIAAIFDAAGALLAGGEVVKTISSGIVQGSAMPSGPALIWVMLSALLAAALSVNLATWLNAPVSTTHAIVGGVLGAGVAAAGPSAISWNSMREITLSWVLSPLISAVIAAGFLAFIYEFIAYRQDKIAAAVKWLPVLLGVMSGSFGAYLVVQALENVIDVSLTSALGAGVVIGVVTWAVTVSIIRKRAMGLENRNQSLRKLFRLPLVFSAALLSFAHGANDVSNAIGPLSAIVHARSSTDLGQTVTVPLWVMTIGAFGISAGILLFGPRLILIVGKQITRLNPIRAFCIALSAAVTVLVASAFGMPVSSTHIAIGSVFGVGFFREWYMQNSKRRAEYIAMKADENDVVKPKRKATPEEARRRLLVRRSHFLTIIAAWVITVPVAALLAAAIYKILALISL</sequence>
<name>A0ABV2J3D8_9HYPH</name>
<reference evidence="7 8" key="1">
    <citation type="submission" date="2024-06" db="EMBL/GenBank/DDBJ databases">
        <title>Genomic Encyclopedia of Type Strains, Phase IV (KMG-IV): sequencing the most valuable type-strain genomes for metagenomic binning, comparative biology and taxonomic classification.</title>
        <authorList>
            <person name="Goeker M."/>
        </authorList>
    </citation>
    <scope>NUCLEOTIDE SEQUENCE [LARGE SCALE GENOMIC DNA]</scope>
    <source>
        <strain evidence="7 8">DSM 29780</strain>
    </source>
</reference>
<feature type="transmembrane region" description="Helical" evidence="6">
    <location>
        <begin position="351"/>
        <end position="374"/>
    </location>
</feature>
<accession>A0ABV2J3D8</accession>
<feature type="transmembrane region" description="Helical" evidence="6">
    <location>
        <begin position="170"/>
        <end position="188"/>
    </location>
</feature>
<feature type="transmembrane region" description="Helical" evidence="6">
    <location>
        <begin position="262"/>
        <end position="282"/>
    </location>
</feature>
<keyword evidence="4 6" id="KW-1133">Transmembrane helix</keyword>
<keyword evidence="8" id="KW-1185">Reference proteome</keyword>
<feature type="transmembrane region" description="Helical" evidence="6">
    <location>
        <begin position="61"/>
        <end position="80"/>
    </location>
</feature>